<dbReference type="Pfam" id="PF13568">
    <property type="entry name" value="OMP_b-brl_2"/>
    <property type="match status" value="1"/>
</dbReference>
<protein>
    <submittedName>
        <fullName evidence="3">PorT family protein</fullName>
    </submittedName>
</protein>
<reference evidence="3" key="2">
    <citation type="journal article" date="2021" name="PeerJ">
        <title>Extensive microbial diversity within the chicken gut microbiome revealed by metagenomics and culture.</title>
        <authorList>
            <person name="Gilroy R."/>
            <person name="Ravi A."/>
            <person name="Getino M."/>
            <person name="Pursley I."/>
            <person name="Horton D.L."/>
            <person name="Alikhan N.F."/>
            <person name="Baker D."/>
            <person name="Gharbi K."/>
            <person name="Hall N."/>
            <person name="Watson M."/>
            <person name="Adriaenssens E.M."/>
            <person name="Foster-Nyarko E."/>
            <person name="Jarju S."/>
            <person name="Secka A."/>
            <person name="Antonio M."/>
            <person name="Oren A."/>
            <person name="Chaudhuri R.R."/>
            <person name="La Ragione R."/>
            <person name="Hildebrand F."/>
            <person name="Pallen M.J."/>
        </authorList>
    </citation>
    <scope>NUCLEOTIDE SEQUENCE</scope>
    <source>
        <strain evidence="3">ChiHjej13B12-12457</strain>
    </source>
</reference>
<name>A0A9D1J6U1_9BACT</name>
<feature type="domain" description="Outer membrane protein beta-barrel" evidence="2">
    <location>
        <begin position="26"/>
        <end position="180"/>
    </location>
</feature>
<feature type="signal peptide" evidence="1">
    <location>
        <begin position="1"/>
        <end position="26"/>
    </location>
</feature>
<sequence>MKYFGKLSAVIGLTAVLLAFPTKATAQDYASSFFKIGVKGGINFTSMSRFELGYISETVNKYTGFNAGVAFSFDLPVQGMTIQPELNYVSKGAIYRGPENIWLRTDFIELPVNLQVGLDLILFRPYLMVSPYIGYAVLKRPEAMEWADLNRFQYGVGIGGGVDFWRLQLQVKYNWNIGQLARNVPDSDSNHGFEGIEVEPTGPVRLGNYRGLEVNLVFFF</sequence>
<evidence type="ECO:0000259" key="2">
    <source>
        <dbReference type="Pfam" id="PF13568"/>
    </source>
</evidence>
<reference evidence="3" key="1">
    <citation type="submission" date="2020-10" db="EMBL/GenBank/DDBJ databases">
        <authorList>
            <person name="Gilroy R."/>
        </authorList>
    </citation>
    <scope>NUCLEOTIDE SEQUENCE</scope>
    <source>
        <strain evidence="3">ChiHjej13B12-12457</strain>
    </source>
</reference>
<accession>A0A9D1J6U1</accession>
<dbReference type="Proteomes" id="UP000886744">
    <property type="component" value="Unassembled WGS sequence"/>
</dbReference>
<dbReference type="AlphaFoldDB" id="A0A9D1J6U1"/>
<proteinExistence type="predicted"/>
<comment type="caution">
    <text evidence="3">The sequence shown here is derived from an EMBL/GenBank/DDBJ whole genome shotgun (WGS) entry which is preliminary data.</text>
</comment>
<gene>
    <name evidence="3" type="ORF">IAC94_05670</name>
</gene>
<evidence type="ECO:0000313" key="4">
    <source>
        <dbReference type="Proteomes" id="UP000886744"/>
    </source>
</evidence>
<dbReference type="EMBL" id="DVHI01000071">
    <property type="protein sequence ID" value="HIR62992.1"/>
    <property type="molecule type" value="Genomic_DNA"/>
</dbReference>
<dbReference type="InterPro" id="IPR025665">
    <property type="entry name" value="Beta-barrel_OMP_2"/>
</dbReference>
<keyword evidence="1" id="KW-0732">Signal</keyword>
<feature type="chain" id="PRO_5038402465" evidence="1">
    <location>
        <begin position="27"/>
        <end position="220"/>
    </location>
</feature>
<evidence type="ECO:0000256" key="1">
    <source>
        <dbReference type="SAM" id="SignalP"/>
    </source>
</evidence>
<evidence type="ECO:0000313" key="3">
    <source>
        <dbReference type="EMBL" id="HIR62992.1"/>
    </source>
</evidence>
<organism evidence="3 4">
    <name type="scientific">Candidatus Coprenecus avistercoris</name>
    <dbReference type="NCBI Taxonomy" id="2840730"/>
    <lineage>
        <taxon>Bacteria</taxon>
        <taxon>Pseudomonadati</taxon>
        <taxon>Bacteroidota</taxon>
        <taxon>Bacteroidia</taxon>
        <taxon>Bacteroidales</taxon>
        <taxon>Rikenellaceae</taxon>
        <taxon>Rikenellaceae incertae sedis</taxon>
        <taxon>Candidatus Coprenecus</taxon>
    </lineage>
</organism>